<proteinExistence type="predicted"/>
<gene>
    <name evidence="1" type="ORF">SAMD00020551_2493</name>
</gene>
<dbReference type="OrthoDB" id="2876840at2"/>
<dbReference type="STRING" id="1321606.SAMD00020551_2493"/>
<dbReference type="EMBL" id="BASE01000054">
    <property type="protein sequence ID" value="GAM14344.1"/>
    <property type="molecule type" value="Genomic_DNA"/>
</dbReference>
<dbReference type="InterPro" id="IPR020140">
    <property type="entry name" value="Uncharacterised_YusG"/>
</dbReference>
<keyword evidence="2" id="KW-1185">Reference proteome</keyword>
<evidence type="ECO:0000313" key="2">
    <source>
        <dbReference type="Proteomes" id="UP000031014"/>
    </source>
</evidence>
<reference evidence="1 2" key="1">
    <citation type="submission" date="2013-06" db="EMBL/GenBank/DDBJ databases">
        <title>Whole genome shotgun sequence of Bacillus selenatarsenatis SF-1.</title>
        <authorList>
            <person name="Kuroda M."/>
            <person name="Sei K."/>
            <person name="Yamashita M."/>
            <person name="Ike M."/>
        </authorList>
    </citation>
    <scope>NUCLEOTIDE SEQUENCE [LARGE SCALE GENOMIC DNA]</scope>
    <source>
        <strain evidence="1 2">SF-1</strain>
    </source>
</reference>
<sequence>MTLNKQKLDITDRVTGKLENGQVQLYLENEHIGSIELPEGMQLKLEHHFEAEQNKIYQHVSVPDQSEPRYTDCDEGGWC</sequence>
<evidence type="ECO:0000313" key="1">
    <source>
        <dbReference type="EMBL" id="GAM14344.1"/>
    </source>
</evidence>
<dbReference type="AlphaFoldDB" id="A0A0A8X526"/>
<accession>A0A0A8X526</accession>
<dbReference type="Pfam" id="PF10830">
    <property type="entry name" value="DUF2553"/>
    <property type="match status" value="1"/>
</dbReference>
<dbReference type="Proteomes" id="UP000031014">
    <property type="component" value="Unassembled WGS sequence"/>
</dbReference>
<organism evidence="1 2">
    <name type="scientific">Mesobacillus selenatarsenatis (strain DSM 18680 / JCM 14380 / FERM P-15431 / SF-1)</name>
    <dbReference type="NCBI Taxonomy" id="1321606"/>
    <lineage>
        <taxon>Bacteria</taxon>
        <taxon>Bacillati</taxon>
        <taxon>Bacillota</taxon>
        <taxon>Bacilli</taxon>
        <taxon>Bacillales</taxon>
        <taxon>Bacillaceae</taxon>
        <taxon>Mesobacillus</taxon>
    </lineage>
</organism>
<comment type="caution">
    <text evidence="1">The sequence shown here is derived from an EMBL/GenBank/DDBJ whole genome shotgun (WGS) entry which is preliminary data.</text>
</comment>
<dbReference type="RefSeq" id="WP_041966102.1">
    <property type="nucleotide sequence ID" value="NZ_BASE01000054.1"/>
</dbReference>
<name>A0A0A8X526_MESS1</name>
<protein>
    <recommendedName>
        <fullName evidence="3">DUF2553 domain-containing protein</fullName>
    </recommendedName>
</protein>
<evidence type="ECO:0008006" key="3">
    <source>
        <dbReference type="Google" id="ProtNLM"/>
    </source>
</evidence>